<gene>
    <name evidence="1" type="ORF">Tci_649756</name>
</gene>
<accession>A0A699K643</accession>
<organism evidence="1">
    <name type="scientific">Tanacetum cinerariifolium</name>
    <name type="common">Dalmatian daisy</name>
    <name type="synonym">Chrysanthemum cinerariifolium</name>
    <dbReference type="NCBI Taxonomy" id="118510"/>
    <lineage>
        <taxon>Eukaryota</taxon>
        <taxon>Viridiplantae</taxon>
        <taxon>Streptophyta</taxon>
        <taxon>Embryophyta</taxon>
        <taxon>Tracheophyta</taxon>
        <taxon>Spermatophyta</taxon>
        <taxon>Magnoliopsida</taxon>
        <taxon>eudicotyledons</taxon>
        <taxon>Gunneridae</taxon>
        <taxon>Pentapetalae</taxon>
        <taxon>asterids</taxon>
        <taxon>campanulids</taxon>
        <taxon>Asterales</taxon>
        <taxon>Asteraceae</taxon>
        <taxon>Asteroideae</taxon>
        <taxon>Anthemideae</taxon>
        <taxon>Anthemidinae</taxon>
        <taxon>Tanacetum</taxon>
    </lineage>
</organism>
<protein>
    <submittedName>
        <fullName evidence="1">Uncharacterized protein</fullName>
    </submittedName>
</protein>
<feature type="non-terminal residue" evidence="1">
    <location>
        <position position="221"/>
    </location>
</feature>
<evidence type="ECO:0000313" key="1">
    <source>
        <dbReference type="EMBL" id="GFA77784.1"/>
    </source>
</evidence>
<reference evidence="1" key="1">
    <citation type="journal article" date="2019" name="Sci. Rep.">
        <title>Draft genome of Tanacetum cinerariifolium, the natural source of mosquito coil.</title>
        <authorList>
            <person name="Yamashiro T."/>
            <person name="Shiraishi A."/>
            <person name="Satake H."/>
            <person name="Nakayama K."/>
        </authorList>
    </citation>
    <scope>NUCLEOTIDE SEQUENCE</scope>
</reference>
<dbReference type="AlphaFoldDB" id="A0A699K643"/>
<sequence>MDICITLSRRVEHLEMDKIAHALEITKLKQRVKKLERRNKLKGIIENIDADEDVVLEDAKDVAIKKSADVEDNADIQGRKAESQAEIYKIDLEHAKKVLSMQEKESKLVELQEVVDVATTAKIITEVVTAASTTITDADVPIPVATFAAAPSRWRKGVVIKDPQETETPSTIIHSEVKSKDKGKGILVEEPKPLKKQGQIKQDETYARELEAELNKNINWD</sequence>
<proteinExistence type="predicted"/>
<dbReference type="EMBL" id="BKCJ010486046">
    <property type="protein sequence ID" value="GFA77784.1"/>
    <property type="molecule type" value="Genomic_DNA"/>
</dbReference>
<name>A0A699K643_TANCI</name>
<comment type="caution">
    <text evidence="1">The sequence shown here is derived from an EMBL/GenBank/DDBJ whole genome shotgun (WGS) entry which is preliminary data.</text>
</comment>